<proteinExistence type="predicted"/>
<dbReference type="EMBL" id="JTHP01000028">
    <property type="protein sequence ID" value="KJD44855.1"/>
    <property type="molecule type" value="Genomic_DNA"/>
</dbReference>
<keyword evidence="2" id="KW-0830">Ubiquinone</keyword>
<dbReference type="RefSeq" id="WP_044646850.1">
    <property type="nucleotide sequence ID" value="NZ_JTHP01000028.1"/>
</dbReference>
<dbReference type="Pfam" id="PF06983">
    <property type="entry name" value="3-dmu-9_3-mt"/>
    <property type="match status" value="1"/>
</dbReference>
<comment type="caution">
    <text evidence="2">The sequence shown here is derived from an EMBL/GenBank/DDBJ whole genome shotgun (WGS) entry which is preliminary data.</text>
</comment>
<gene>
    <name evidence="2" type="ORF">QD47_14745</name>
</gene>
<keyword evidence="2" id="KW-0808">Transferase</keyword>
<feature type="domain" description="PhnB-like" evidence="1">
    <location>
        <begin position="7"/>
        <end position="125"/>
    </location>
</feature>
<keyword evidence="3" id="KW-1185">Reference proteome</keyword>
<dbReference type="GO" id="GO:0032259">
    <property type="term" value="P:methylation"/>
    <property type="evidence" value="ECO:0007669"/>
    <property type="project" value="UniProtKB-KW"/>
</dbReference>
<dbReference type="Proteomes" id="UP000032534">
    <property type="component" value="Unassembled WGS sequence"/>
</dbReference>
<reference evidence="2 3" key="1">
    <citation type="submission" date="2014-11" db="EMBL/GenBank/DDBJ databases">
        <title>Draft Genome Sequences of Paenibacillus polymyxa NRRL B-30509 and Paenibacillus terrae NRRL B-30644, Strains from a Poultry Environment that Produce Tridecaptin A and Paenicidins.</title>
        <authorList>
            <person name="van Belkum M.J."/>
            <person name="Lohans C.T."/>
            <person name="Vederas J.C."/>
        </authorList>
    </citation>
    <scope>NUCLEOTIDE SEQUENCE [LARGE SCALE GENOMIC DNA]</scope>
    <source>
        <strain evidence="2 3">NRRL B-30644</strain>
    </source>
</reference>
<dbReference type="Gene3D" id="3.30.720.110">
    <property type="match status" value="1"/>
</dbReference>
<evidence type="ECO:0000313" key="2">
    <source>
        <dbReference type="EMBL" id="KJD44855.1"/>
    </source>
</evidence>
<protein>
    <submittedName>
        <fullName evidence="2">3-demethylubiquinone-9 3-methyltransferase</fullName>
    </submittedName>
</protein>
<dbReference type="PATRIC" id="fig|159743.3.peg.3284"/>
<accession>A0A0D7X0C9</accession>
<dbReference type="CDD" id="cd06588">
    <property type="entry name" value="PhnB_like"/>
    <property type="match status" value="1"/>
</dbReference>
<dbReference type="GO" id="GO:0008168">
    <property type="term" value="F:methyltransferase activity"/>
    <property type="evidence" value="ECO:0007669"/>
    <property type="project" value="UniProtKB-KW"/>
</dbReference>
<dbReference type="SUPFAM" id="SSF54593">
    <property type="entry name" value="Glyoxalase/Bleomycin resistance protein/Dihydroxybiphenyl dioxygenase"/>
    <property type="match status" value="1"/>
</dbReference>
<sequence>MQDSSPKITTFFMFSGQAEKAMQFYTSVFKPSDIISVIHQENGTVLHAVYTLKGQTFMAIDQNHQDKHPFSPALSLFVTCDSEEEIHRVFDQLSQEGQVLMPLEASPVSQLFGWVQDKYGVSWQLNLAKG</sequence>
<dbReference type="InterPro" id="IPR028973">
    <property type="entry name" value="PhnB-like"/>
</dbReference>
<evidence type="ECO:0000313" key="3">
    <source>
        <dbReference type="Proteomes" id="UP000032534"/>
    </source>
</evidence>
<keyword evidence="2" id="KW-0489">Methyltransferase</keyword>
<name>A0A0D7X0C9_9BACL</name>
<evidence type="ECO:0000259" key="1">
    <source>
        <dbReference type="Pfam" id="PF06983"/>
    </source>
</evidence>
<dbReference type="InterPro" id="IPR029068">
    <property type="entry name" value="Glyas_Bleomycin-R_OHBP_Dase"/>
</dbReference>
<dbReference type="PANTHER" id="PTHR33990:SF4">
    <property type="entry name" value="PHNB-LIKE DOMAIN-CONTAINING PROTEIN"/>
    <property type="match status" value="1"/>
</dbReference>
<dbReference type="PIRSF" id="PIRSF021700">
    <property type="entry name" value="3_dmu_93_MTrfase"/>
    <property type="match status" value="1"/>
</dbReference>
<dbReference type="OrthoDB" id="9806473at2"/>
<organism evidence="2 3">
    <name type="scientific">Paenibacillus terrae</name>
    <dbReference type="NCBI Taxonomy" id="159743"/>
    <lineage>
        <taxon>Bacteria</taxon>
        <taxon>Bacillati</taxon>
        <taxon>Bacillota</taxon>
        <taxon>Bacilli</taxon>
        <taxon>Bacillales</taxon>
        <taxon>Paenibacillaceae</taxon>
        <taxon>Paenibacillus</taxon>
    </lineage>
</organism>
<dbReference type="InterPro" id="IPR009725">
    <property type="entry name" value="3_dmu_93_MTrfase"/>
</dbReference>
<dbReference type="Gene3D" id="3.30.720.100">
    <property type="match status" value="1"/>
</dbReference>
<dbReference type="PANTHER" id="PTHR33990">
    <property type="entry name" value="PROTEIN YJDN-RELATED"/>
    <property type="match status" value="1"/>
</dbReference>
<dbReference type="AlphaFoldDB" id="A0A0D7X0C9"/>